<dbReference type="InterPro" id="IPR012934">
    <property type="entry name" value="Znf_AD"/>
</dbReference>
<feature type="domain" description="C2H2-type" evidence="11">
    <location>
        <begin position="637"/>
        <end position="664"/>
    </location>
</feature>
<keyword evidence="4 9" id="KW-0863">Zinc-finger</keyword>
<dbReference type="GO" id="GO:0000978">
    <property type="term" value="F:RNA polymerase II cis-regulatory region sequence-specific DNA binding"/>
    <property type="evidence" value="ECO:0007669"/>
    <property type="project" value="TreeGrafter"/>
</dbReference>
<feature type="domain" description="C2H2-type" evidence="11">
    <location>
        <begin position="444"/>
        <end position="471"/>
    </location>
</feature>
<evidence type="ECO:0000256" key="6">
    <source>
        <dbReference type="ARBA" id="ARBA00023125"/>
    </source>
</evidence>
<name>A0A5E4R4Y2_9NEOP</name>
<dbReference type="InterPro" id="IPR013087">
    <property type="entry name" value="Znf_C2H2_type"/>
</dbReference>
<dbReference type="SUPFAM" id="SSF57667">
    <property type="entry name" value="beta-beta-alpha zinc fingers"/>
    <property type="match status" value="3"/>
</dbReference>
<feature type="non-terminal residue" evidence="13">
    <location>
        <position position="666"/>
    </location>
</feature>
<evidence type="ECO:0008006" key="15">
    <source>
        <dbReference type="Google" id="ProtNLM"/>
    </source>
</evidence>
<feature type="binding site" evidence="10">
    <location>
        <position position="75"/>
    </location>
    <ligand>
        <name>Zn(2+)</name>
        <dbReference type="ChEBI" id="CHEBI:29105"/>
    </ligand>
</feature>
<dbReference type="SMART" id="SM00868">
    <property type="entry name" value="zf-AD"/>
    <property type="match status" value="1"/>
</dbReference>
<evidence type="ECO:0000313" key="13">
    <source>
        <dbReference type="EMBL" id="VVD04318.1"/>
    </source>
</evidence>
<protein>
    <recommendedName>
        <fullName evidence="15">ZAD domain-containing protein</fullName>
    </recommendedName>
</protein>
<evidence type="ECO:0000256" key="2">
    <source>
        <dbReference type="ARBA" id="ARBA00022723"/>
    </source>
</evidence>
<evidence type="ECO:0000256" key="4">
    <source>
        <dbReference type="ARBA" id="ARBA00022771"/>
    </source>
</evidence>
<dbReference type="GO" id="GO:0000981">
    <property type="term" value="F:DNA-binding transcription factor activity, RNA polymerase II-specific"/>
    <property type="evidence" value="ECO:0007669"/>
    <property type="project" value="TreeGrafter"/>
</dbReference>
<dbReference type="Gene3D" id="3.30.160.60">
    <property type="entry name" value="Classic Zinc Finger"/>
    <property type="match status" value="4"/>
</dbReference>
<keyword evidence="2 10" id="KW-0479">Metal-binding</keyword>
<proteinExistence type="inferred from homology"/>
<evidence type="ECO:0000313" key="14">
    <source>
        <dbReference type="Proteomes" id="UP000324832"/>
    </source>
</evidence>
<organism evidence="13 14">
    <name type="scientific">Leptidea sinapis</name>
    <dbReference type="NCBI Taxonomy" id="189913"/>
    <lineage>
        <taxon>Eukaryota</taxon>
        <taxon>Metazoa</taxon>
        <taxon>Ecdysozoa</taxon>
        <taxon>Arthropoda</taxon>
        <taxon>Hexapoda</taxon>
        <taxon>Insecta</taxon>
        <taxon>Pterygota</taxon>
        <taxon>Neoptera</taxon>
        <taxon>Endopterygota</taxon>
        <taxon>Lepidoptera</taxon>
        <taxon>Glossata</taxon>
        <taxon>Ditrysia</taxon>
        <taxon>Papilionoidea</taxon>
        <taxon>Pieridae</taxon>
        <taxon>Dismorphiinae</taxon>
        <taxon>Leptidea</taxon>
    </lineage>
</organism>
<keyword evidence="3" id="KW-0677">Repeat</keyword>
<feature type="binding site" evidence="10">
    <location>
        <position position="27"/>
    </location>
    <ligand>
        <name>Zn(2+)</name>
        <dbReference type="ChEBI" id="CHEBI:29105"/>
    </ligand>
</feature>
<evidence type="ECO:0000256" key="7">
    <source>
        <dbReference type="ARBA" id="ARBA00023242"/>
    </source>
</evidence>
<evidence type="ECO:0000256" key="3">
    <source>
        <dbReference type="ARBA" id="ARBA00022737"/>
    </source>
</evidence>
<dbReference type="InterPro" id="IPR050527">
    <property type="entry name" value="Snail/Krueppel_Znf"/>
</dbReference>
<dbReference type="GO" id="GO:0005634">
    <property type="term" value="C:nucleus"/>
    <property type="evidence" value="ECO:0007669"/>
    <property type="project" value="UniProtKB-SubCell"/>
</dbReference>
<keyword evidence="6" id="KW-0238">DNA-binding</keyword>
<dbReference type="Proteomes" id="UP000324832">
    <property type="component" value="Unassembled WGS sequence"/>
</dbReference>
<keyword evidence="7" id="KW-0539">Nucleus</keyword>
<keyword evidence="5 10" id="KW-0862">Zinc</keyword>
<feature type="domain" description="C2H2-type" evidence="11">
    <location>
        <begin position="415"/>
        <end position="442"/>
    </location>
</feature>
<feature type="binding site" evidence="10">
    <location>
        <position position="30"/>
    </location>
    <ligand>
        <name>Zn(2+)</name>
        <dbReference type="ChEBI" id="CHEBI:29105"/>
    </ligand>
</feature>
<evidence type="ECO:0000256" key="10">
    <source>
        <dbReference type="PROSITE-ProRule" id="PRU01263"/>
    </source>
</evidence>
<accession>A0A5E4R4Y2</accession>
<dbReference type="PANTHER" id="PTHR24388:SF54">
    <property type="entry name" value="PROTEIN ESCARGOT"/>
    <property type="match status" value="1"/>
</dbReference>
<evidence type="ECO:0000256" key="5">
    <source>
        <dbReference type="ARBA" id="ARBA00022833"/>
    </source>
</evidence>
<dbReference type="InterPro" id="IPR036236">
    <property type="entry name" value="Znf_C2H2_sf"/>
</dbReference>
<evidence type="ECO:0000256" key="1">
    <source>
        <dbReference type="ARBA" id="ARBA00004123"/>
    </source>
</evidence>
<evidence type="ECO:0000256" key="8">
    <source>
        <dbReference type="ARBA" id="ARBA00037948"/>
    </source>
</evidence>
<dbReference type="PROSITE" id="PS00028">
    <property type="entry name" value="ZINC_FINGER_C2H2_1"/>
    <property type="match status" value="7"/>
</dbReference>
<comment type="subcellular location">
    <subcellularLocation>
        <location evidence="1">Nucleus</location>
    </subcellularLocation>
</comment>
<evidence type="ECO:0000256" key="9">
    <source>
        <dbReference type="PROSITE-ProRule" id="PRU00042"/>
    </source>
</evidence>
<reference evidence="13 14" key="1">
    <citation type="submission" date="2017-07" db="EMBL/GenBank/DDBJ databases">
        <authorList>
            <person name="Talla V."/>
            <person name="Backstrom N."/>
        </authorList>
    </citation>
    <scope>NUCLEOTIDE SEQUENCE [LARGE SCALE GENOMIC DNA]</scope>
</reference>
<comment type="similarity">
    <text evidence="8">Belongs to the snail C2H2-type zinc-finger protein family.</text>
</comment>
<dbReference type="PROSITE" id="PS50157">
    <property type="entry name" value="ZINC_FINGER_C2H2_2"/>
    <property type="match status" value="5"/>
</dbReference>
<feature type="domain" description="ZAD" evidence="12">
    <location>
        <begin position="25"/>
        <end position="99"/>
    </location>
</feature>
<feature type="binding site" evidence="10">
    <location>
        <position position="72"/>
    </location>
    <ligand>
        <name>Zn(2+)</name>
        <dbReference type="ChEBI" id="CHEBI:29105"/>
    </ligand>
</feature>
<dbReference type="PANTHER" id="PTHR24388">
    <property type="entry name" value="ZINC FINGER PROTEIN"/>
    <property type="match status" value="1"/>
</dbReference>
<dbReference type="SMART" id="SM00355">
    <property type="entry name" value="ZnF_C2H2"/>
    <property type="match status" value="8"/>
</dbReference>
<dbReference type="EMBL" id="FZQP02006856">
    <property type="protein sequence ID" value="VVD04318.1"/>
    <property type="molecule type" value="Genomic_DNA"/>
</dbReference>
<evidence type="ECO:0000259" key="12">
    <source>
        <dbReference type="PROSITE" id="PS51915"/>
    </source>
</evidence>
<gene>
    <name evidence="13" type="ORF">LSINAPIS_LOCUS14097</name>
</gene>
<dbReference type="GO" id="GO:0008270">
    <property type="term" value="F:zinc ion binding"/>
    <property type="evidence" value="ECO:0007669"/>
    <property type="project" value="UniProtKB-UniRule"/>
</dbReference>
<feature type="domain" description="C2H2-type" evidence="11">
    <location>
        <begin position="497"/>
        <end position="525"/>
    </location>
</feature>
<dbReference type="AlphaFoldDB" id="A0A5E4R4Y2"/>
<dbReference type="PROSITE" id="PS51915">
    <property type="entry name" value="ZAD"/>
    <property type="match status" value="1"/>
</dbReference>
<evidence type="ECO:0000259" key="11">
    <source>
        <dbReference type="PROSITE" id="PS50157"/>
    </source>
</evidence>
<sequence length="666" mass="77880">MSAAEFVRLYVQPSAVKKRKPEPLRICRICLVSDPDVKMFLMNQYEVLKNSYKQLLSSLVVKDYSALPQFLCWECARHLTKFNELRVKALKSNCLLSCLLGANLQITPQKLNEETRKRNQLTSTLNSIIFNEVNITVDEEDNEMMIEVLDEEILDENADDEKCVVKEEIGDIFEGDVQNDDNVFQEVQIENDDSQMIPLKDADDESIQYYFVDEENQVKYDAVHDGVKQNKDELKDQKHETNIDTNDNNHEVNDDNVEFDDEYHEIKDEHEFIDDGEIIYEEYIENDDTYMEQDDTQNRMEQNVFSEFGMNTEQTLSYDESEDEPKLRVYDDETKNTFTEVPVTDVIVYSGEMKETEMANIDNKVEKKRKETKEKKEKNKSSDMSTFIVRVLTYDEQVEELEKRRVSDQFYFANYKCNICYKSFKTEKIYERHVALHSESAGHLECDVCRLRFKKDTDLRSHQRKHQYSYQCKLCPYVTGCDGRARDHAACHTGRKFICDQCGKMFDHVNSRLKHMRDFHPSNHICQLCGFSYFSSLGLSQHKTMMHKDDDREVTDDSPQCEHCGLRLVTDEALQTHQRTKHKINVGGKTIKKSKPLGPIQCELCDETFPRPGRYYQHFRAAHPGRNRTNFANLARFMCDACGMFFRSSTTFNDHMTRHTGGSFGC</sequence>
<keyword evidence="14" id="KW-1185">Reference proteome</keyword>
<feature type="domain" description="C2H2-type" evidence="11">
    <location>
        <begin position="600"/>
        <end position="628"/>
    </location>
</feature>